<evidence type="ECO:0000256" key="1">
    <source>
        <dbReference type="ARBA" id="ARBA00004370"/>
    </source>
</evidence>
<dbReference type="InterPro" id="IPR008965">
    <property type="entry name" value="CBM2/CBM3_carb-bd_dom_sf"/>
</dbReference>
<comment type="similarity">
    <text evidence="5">Belongs to the bacterial secretin family.</text>
</comment>
<keyword evidence="3" id="KW-0472">Membrane</keyword>
<dbReference type="SUPFAM" id="SSF49384">
    <property type="entry name" value="Carbohydrate-binding domain"/>
    <property type="match status" value="1"/>
</dbReference>
<sequence>MADCKRKVFLSLLCAVVTCVAPNKSLAQSAAKWDKRGNEAELRNDFDAAFEAYRQAHLLKPKDLRYETHYERMRFQASNAHLDRGRVLRQSGDAGAMKEFARALQIDRGNQSAAQELLASEEPSNASHASGSAVAGGGGAAAPVGNLQAQHQKRVRREIDSLDSPVELAPISMDPITMHLVEDSKVIYQAIAKLAGLNVIFDSDYNSRRIAVDLSNVSLNDSLRIVGKIAGTFWSPLTENTIFVAQNNRAKHTDNDGLAVETFYLTNMSQQNDANEVLTALRNLLDPSTKIFLLASQNAIVIRATPAELVLVQKLIDDFDRTRSEVVVDVAVLEVSRDLERNLGITLPTSFSVSAQASNANSTSSSSSSSTSTSTSTSGLTLNTLGNLNGTNFAVTLSSASLNALLSDSDTRVLQNPRVRASDGQQATLKIGSKIPVATGSTTSTLTSTATATTQFTYVDVGVNIDMTPTVHLDHQVSLKMKIEVSSQTGSTTISGVSEPIISQRLVQQVIQLKDGEPSILAGLLQQSDTKSVSGTPGLGELPFLKYFFSSQDKKQSSDEIVFLLIPHIVRESPLTEANTRVIDSGTSQSIELRHRGPNGRLSDTKDVDDVGGKEQAATSQPTSAANAASAMLGQLAAQARPLVSPTTKTSGAIPSASVVLQVVPSAVNQQIGSTFQVAVTASHAVDLFSAPFQVNFDPKVLSLVRVDNGELLGRDGQPAALQQRESGNGVVSVSVVRPPNAGGVTGDGSLVILTFKAVGSGDSTLTLTNMNATDSKQSGLAVVGKPGAVHVQ</sequence>
<dbReference type="CDD" id="cd08547">
    <property type="entry name" value="Type_II_cohesin"/>
    <property type="match status" value="1"/>
</dbReference>
<keyword evidence="2" id="KW-0732">Signal</keyword>
<feature type="region of interest" description="Disordered" evidence="7">
    <location>
        <begin position="356"/>
        <end position="379"/>
    </location>
</feature>
<dbReference type="PROSITE" id="PS50005">
    <property type="entry name" value="TPR"/>
    <property type="match status" value="1"/>
</dbReference>
<feature type="compositionally biased region" description="Basic and acidic residues" evidence="7">
    <location>
        <begin position="603"/>
        <end position="613"/>
    </location>
</feature>
<protein>
    <submittedName>
        <fullName evidence="11">Type II secretory pathway, component PulD</fullName>
    </submittedName>
</protein>
<dbReference type="GO" id="GO:0015627">
    <property type="term" value="C:type II protein secretion system complex"/>
    <property type="evidence" value="ECO:0007669"/>
    <property type="project" value="TreeGrafter"/>
</dbReference>
<evidence type="ECO:0000256" key="4">
    <source>
        <dbReference type="PROSITE-ProRule" id="PRU00339"/>
    </source>
</evidence>
<dbReference type="InterPro" id="IPR050810">
    <property type="entry name" value="Bact_Secretion_Sys_Channel"/>
</dbReference>
<dbReference type="AlphaFoldDB" id="I3ZGH3"/>
<dbReference type="InterPro" id="IPR011990">
    <property type="entry name" value="TPR-like_helical_dom_sf"/>
</dbReference>
<dbReference type="OrthoDB" id="9775455at2"/>
<reference evidence="11 13" key="1">
    <citation type="submission" date="2012-06" db="EMBL/GenBank/DDBJ databases">
        <title>Complete genome of Terriglobus roseus DSM 18391.</title>
        <authorList>
            <consortium name="US DOE Joint Genome Institute (JGI-PGF)"/>
            <person name="Lucas S."/>
            <person name="Copeland A."/>
            <person name="Lapidus A."/>
            <person name="Glavina del Rio T."/>
            <person name="Dalin E."/>
            <person name="Tice H."/>
            <person name="Bruce D."/>
            <person name="Goodwin L."/>
            <person name="Pitluck S."/>
            <person name="Peters L."/>
            <person name="Mikhailova N."/>
            <person name="Munk A.C.C."/>
            <person name="Kyrpides N."/>
            <person name="Mavromatis K."/>
            <person name="Ivanova N."/>
            <person name="Brettin T."/>
            <person name="Detter J.C."/>
            <person name="Han C."/>
            <person name="Larimer F."/>
            <person name="Land M."/>
            <person name="Hauser L."/>
            <person name="Markowitz V."/>
            <person name="Cheng J.-F."/>
            <person name="Hugenholtz P."/>
            <person name="Woyke T."/>
            <person name="Wu D."/>
            <person name="Brambilla E."/>
            <person name="Klenk H.-P."/>
            <person name="Eisen J.A."/>
        </authorList>
    </citation>
    <scope>NUCLEOTIDE SEQUENCE [LARGE SCALE GENOMIC DNA]</scope>
    <source>
        <strain evidence="11">DSM 18391</strain>
        <strain evidence="13">DSM 18391 / NRRL B-41598 / KBS 63</strain>
    </source>
</reference>
<evidence type="ECO:0000256" key="3">
    <source>
        <dbReference type="ARBA" id="ARBA00023136"/>
    </source>
</evidence>
<dbReference type="Gene3D" id="1.25.40.10">
    <property type="entry name" value="Tetratricopeptide repeat domain"/>
    <property type="match status" value="1"/>
</dbReference>
<dbReference type="GO" id="GO:0030246">
    <property type="term" value="F:carbohydrate binding"/>
    <property type="evidence" value="ECO:0007669"/>
    <property type="project" value="InterPro"/>
</dbReference>
<dbReference type="Pfam" id="PF00263">
    <property type="entry name" value="Secretin"/>
    <property type="match status" value="1"/>
</dbReference>
<name>I3ZGH3_TERRK</name>
<dbReference type="Pfam" id="PF03958">
    <property type="entry name" value="Secretin_N"/>
    <property type="match status" value="1"/>
</dbReference>
<comment type="subcellular location">
    <subcellularLocation>
        <location evidence="6">Cell outer membrane</location>
    </subcellularLocation>
    <subcellularLocation>
        <location evidence="1">Membrane</location>
    </subcellularLocation>
</comment>
<dbReference type="EMBL" id="CP003379">
    <property type="protein sequence ID" value="AFL88683.1"/>
    <property type="molecule type" value="Genomic_DNA"/>
</dbReference>
<evidence type="ECO:0000313" key="13">
    <source>
        <dbReference type="Proteomes" id="UP000006056"/>
    </source>
</evidence>
<dbReference type="InterPro" id="IPR004846">
    <property type="entry name" value="T2SS/T3SS_dom"/>
</dbReference>
<evidence type="ECO:0000256" key="5">
    <source>
        <dbReference type="RuleBase" id="RU004003"/>
    </source>
</evidence>
<dbReference type="SUPFAM" id="SSF48452">
    <property type="entry name" value="TPR-like"/>
    <property type="match status" value="1"/>
</dbReference>
<evidence type="ECO:0000313" key="12">
    <source>
        <dbReference type="EMBL" id="AFL88683.1"/>
    </source>
</evidence>
<dbReference type="Pfam" id="PF00963">
    <property type="entry name" value="Cohesin"/>
    <property type="match status" value="1"/>
</dbReference>
<dbReference type="STRING" id="926566.Terro_2062"/>
<dbReference type="EMBL" id="CP003379">
    <property type="protein sequence ID" value="AFL88341.1"/>
    <property type="molecule type" value="Genomic_DNA"/>
</dbReference>
<evidence type="ECO:0000259" key="8">
    <source>
        <dbReference type="Pfam" id="PF00263"/>
    </source>
</evidence>
<gene>
    <name evidence="11" type="ordered locus">Terro_2062</name>
    <name evidence="12" type="ordered locus">Terro_2429</name>
</gene>
<dbReference type="RefSeq" id="WP_014785910.1">
    <property type="nucleotide sequence ID" value="NC_018014.1"/>
</dbReference>
<dbReference type="HOGENOM" id="CLU_017432_0_0_0"/>
<keyword evidence="4" id="KW-0802">TPR repeat</keyword>
<feature type="repeat" description="TPR" evidence="4">
    <location>
        <begin position="30"/>
        <end position="63"/>
    </location>
</feature>
<evidence type="ECO:0000256" key="7">
    <source>
        <dbReference type="SAM" id="MobiDB-lite"/>
    </source>
</evidence>
<dbReference type="eggNOG" id="COG4796">
    <property type="taxonomic scope" value="Bacteria"/>
</dbReference>
<dbReference type="GO" id="GO:0000272">
    <property type="term" value="P:polysaccharide catabolic process"/>
    <property type="evidence" value="ECO:0007669"/>
    <property type="project" value="InterPro"/>
</dbReference>
<dbReference type="Proteomes" id="UP000006056">
    <property type="component" value="Chromosome"/>
</dbReference>
<keyword evidence="13" id="KW-1185">Reference proteome</keyword>
<feature type="compositionally biased region" description="Polar residues" evidence="7">
    <location>
        <begin position="617"/>
        <end position="626"/>
    </location>
</feature>
<dbReference type="GO" id="GO:0009306">
    <property type="term" value="P:protein secretion"/>
    <property type="evidence" value="ECO:0007669"/>
    <property type="project" value="InterPro"/>
</dbReference>
<evidence type="ECO:0000259" key="10">
    <source>
        <dbReference type="Pfam" id="PF03958"/>
    </source>
</evidence>
<dbReference type="Gene3D" id="3.30.1370.120">
    <property type="match status" value="1"/>
</dbReference>
<dbReference type="GO" id="GO:0009279">
    <property type="term" value="C:cell outer membrane"/>
    <property type="evidence" value="ECO:0007669"/>
    <property type="project" value="UniProtKB-SubCell"/>
</dbReference>
<dbReference type="InterPro" id="IPR005644">
    <property type="entry name" value="NolW-like"/>
</dbReference>
<feature type="domain" description="Cohesin" evidence="9">
    <location>
        <begin position="662"/>
        <end position="776"/>
    </location>
</feature>
<feature type="domain" description="Type II/III secretion system secretin-like" evidence="8">
    <location>
        <begin position="404"/>
        <end position="571"/>
    </location>
</feature>
<keyword evidence="6" id="KW-0813">Transport</keyword>
<evidence type="ECO:0000313" key="11">
    <source>
        <dbReference type="EMBL" id="AFL88341.1"/>
    </source>
</evidence>
<dbReference type="KEGG" id="trs:Terro_2429"/>
<dbReference type="InterPro" id="IPR019734">
    <property type="entry name" value="TPR_rpt"/>
</dbReference>
<dbReference type="PRINTS" id="PR01032">
    <property type="entry name" value="PHAGEIV"/>
</dbReference>
<feature type="domain" description="NolW-like" evidence="10">
    <location>
        <begin position="272"/>
        <end position="323"/>
    </location>
</feature>
<dbReference type="PANTHER" id="PTHR30332">
    <property type="entry name" value="PROBABLE GENERAL SECRETION PATHWAY PROTEIN D"/>
    <property type="match status" value="1"/>
</dbReference>
<dbReference type="InterPro" id="IPR002102">
    <property type="entry name" value="Cohesin_dom"/>
</dbReference>
<proteinExistence type="inferred from homology"/>
<dbReference type="InterPro" id="IPR001775">
    <property type="entry name" value="GspD/PilQ"/>
</dbReference>
<accession>I3ZGH3</accession>
<evidence type="ECO:0000256" key="2">
    <source>
        <dbReference type="ARBA" id="ARBA00022729"/>
    </source>
</evidence>
<dbReference type="InterPro" id="IPR038591">
    <property type="entry name" value="NolW-like_sf"/>
</dbReference>
<dbReference type="KEGG" id="trs:Terro_2062"/>
<dbReference type="PRINTS" id="PR00811">
    <property type="entry name" value="BCTERIALGSPD"/>
</dbReference>
<feature type="region of interest" description="Disordered" evidence="7">
    <location>
        <begin position="114"/>
        <end position="155"/>
    </location>
</feature>
<feature type="region of interest" description="Disordered" evidence="7">
    <location>
        <begin position="580"/>
        <end position="626"/>
    </location>
</feature>
<dbReference type="Gene3D" id="2.60.40.680">
    <property type="match status" value="1"/>
</dbReference>
<feature type="compositionally biased region" description="Low complexity" evidence="7">
    <location>
        <begin position="357"/>
        <end position="379"/>
    </location>
</feature>
<organism evidence="11 13">
    <name type="scientific">Terriglobus roseus (strain DSM 18391 / NRRL B-41598 / KBS 63)</name>
    <dbReference type="NCBI Taxonomy" id="926566"/>
    <lineage>
        <taxon>Bacteria</taxon>
        <taxon>Pseudomonadati</taxon>
        <taxon>Acidobacteriota</taxon>
        <taxon>Terriglobia</taxon>
        <taxon>Terriglobales</taxon>
        <taxon>Acidobacteriaceae</taxon>
        <taxon>Terriglobus</taxon>
    </lineage>
</organism>
<dbReference type="PANTHER" id="PTHR30332:SF17">
    <property type="entry name" value="TYPE IV PILIATION SYSTEM PROTEIN DR_0774-RELATED"/>
    <property type="match status" value="1"/>
</dbReference>
<evidence type="ECO:0000256" key="6">
    <source>
        <dbReference type="RuleBase" id="RU004004"/>
    </source>
</evidence>
<evidence type="ECO:0000259" key="9">
    <source>
        <dbReference type="Pfam" id="PF00963"/>
    </source>
</evidence>